<reference evidence="4 5" key="1">
    <citation type="submission" date="2017-04" db="EMBL/GenBank/DDBJ databases">
        <title>The complete genome sequence of Streptomyces albolongus YIM 101047, the producer of novel bafilomycins and novel odoriferous sesquiterpenoids.</title>
        <authorList>
            <person name="Yin M."/>
            <person name="Jiang Y."/>
        </authorList>
    </citation>
    <scope>NUCLEOTIDE SEQUENCE [LARGE SCALE GENOMIC DNA]</scope>
    <source>
        <strain evidence="4 5">YIM 101047</strain>
    </source>
</reference>
<dbReference type="CDD" id="cd04301">
    <property type="entry name" value="NAT_SF"/>
    <property type="match status" value="1"/>
</dbReference>
<dbReference type="Pfam" id="PF00583">
    <property type="entry name" value="Acetyltransf_1"/>
    <property type="match status" value="1"/>
</dbReference>
<dbReference type="RefSeq" id="WP_084747971.1">
    <property type="nucleotide sequence ID" value="NZ_CP020563.1"/>
</dbReference>
<dbReference type="GO" id="GO:0016746">
    <property type="term" value="F:acyltransferase activity"/>
    <property type="evidence" value="ECO:0007669"/>
    <property type="project" value="UniProtKB-KW"/>
</dbReference>
<dbReference type="InterPro" id="IPR016181">
    <property type="entry name" value="Acyl_CoA_acyltransferase"/>
</dbReference>
<dbReference type="Proteomes" id="UP000192251">
    <property type="component" value="Chromosome"/>
</dbReference>
<dbReference type="AlphaFoldDB" id="A0ABC8BUJ2"/>
<keyword evidence="2" id="KW-0012">Acyltransferase</keyword>
<dbReference type="PANTHER" id="PTHR43877">
    <property type="entry name" value="AMINOALKYLPHOSPHONATE N-ACETYLTRANSFERASE-RELATED-RELATED"/>
    <property type="match status" value="1"/>
</dbReference>
<keyword evidence="1" id="KW-0808">Transferase</keyword>
<evidence type="ECO:0000256" key="1">
    <source>
        <dbReference type="ARBA" id="ARBA00022679"/>
    </source>
</evidence>
<dbReference type="PROSITE" id="PS51186">
    <property type="entry name" value="GNAT"/>
    <property type="match status" value="1"/>
</dbReference>
<accession>A0ABC8BUJ2</accession>
<dbReference type="SUPFAM" id="SSF55729">
    <property type="entry name" value="Acyl-CoA N-acyltransferases (Nat)"/>
    <property type="match status" value="1"/>
</dbReference>
<name>A0ABC8BUJ2_9ACTN</name>
<evidence type="ECO:0000256" key="2">
    <source>
        <dbReference type="ARBA" id="ARBA00023315"/>
    </source>
</evidence>
<dbReference type="InterPro" id="IPR000182">
    <property type="entry name" value="GNAT_dom"/>
</dbReference>
<organism evidence="4 5">
    <name type="scientific">Kitasatospora albolonga</name>
    <dbReference type="NCBI Taxonomy" id="68173"/>
    <lineage>
        <taxon>Bacteria</taxon>
        <taxon>Bacillati</taxon>
        <taxon>Actinomycetota</taxon>
        <taxon>Actinomycetes</taxon>
        <taxon>Kitasatosporales</taxon>
        <taxon>Streptomycetaceae</taxon>
        <taxon>Kitasatospora</taxon>
    </lineage>
</organism>
<proteinExistence type="predicted"/>
<evidence type="ECO:0000313" key="4">
    <source>
        <dbReference type="EMBL" id="ARF74042.1"/>
    </source>
</evidence>
<evidence type="ECO:0000259" key="3">
    <source>
        <dbReference type="PROSITE" id="PS51186"/>
    </source>
</evidence>
<feature type="domain" description="N-acetyltransferase" evidence="3">
    <location>
        <begin position="3"/>
        <end position="181"/>
    </location>
</feature>
<protein>
    <submittedName>
        <fullName evidence="4">GNAT family N-acetyltransferase</fullName>
    </submittedName>
</protein>
<dbReference type="InterPro" id="IPR050832">
    <property type="entry name" value="Bact_Acetyltransf"/>
</dbReference>
<dbReference type="EMBL" id="CP020563">
    <property type="protein sequence ID" value="ARF74042.1"/>
    <property type="molecule type" value="Genomic_DNA"/>
</dbReference>
<gene>
    <name evidence="4" type="ORF">B7C62_18680</name>
</gene>
<dbReference type="Gene3D" id="3.40.630.30">
    <property type="match status" value="1"/>
</dbReference>
<dbReference type="KEGG" id="kab:B7C62_18680"/>
<sequence>MDYVMRAVRAEEWPLARQLRLEALKDPAAPVAFLESYEDAVAQPDVFWQDRTEAAAESDDVRQFVAESPEGEWVGTVTVLVERPADDVRFGEAPAMDQGHLVGVFVRPEVRGAGVTDALFREAVDWAWSLPAPRLERVRLYVHENNPRAAAFYRRFGFVPSGQRIPAPGGRGEWELEYEIQRGTAGAAGTAQI</sequence>
<keyword evidence="5" id="KW-1185">Reference proteome</keyword>
<evidence type="ECO:0000313" key="5">
    <source>
        <dbReference type="Proteomes" id="UP000192251"/>
    </source>
</evidence>